<keyword evidence="1" id="KW-0378">Hydrolase</keyword>
<dbReference type="GO" id="GO:0006508">
    <property type="term" value="P:proteolysis"/>
    <property type="evidence" value="ECO:0007669"/>
    <property type="project" value="InterPro"/>
</dbReference>
<protein>
    <recommendedName>
        <fullName evidence="2">Peptidase A2 domain-containing protein</fullName>
    </recommendedName>
</protein>
<dbReference type="CDD" id="cd00303">
    <property type="entry name" value="retropepsin_like"/>
    <property type="match status" value="1"/>
</dbReference>
<dbReference type="InterPro" id="IPR001995">
    <property type="entry name" value="Peptidase_A2_cat"/>
</dbReference>
<comment type="caution">
    <text evidence="3">The sequence shown here is derived from an EMBL/GenBank/DDBJ whole genome shotgun (WGS) entry which is preliminary data.</text>
</comment>
<evidence type="ECO:0000259" key="2">
    <source>
        <dbReference type="PROSITE" id="PS50175"/>
    </source>
</evidence>
<dbReference type="InterPro" id="IPR021109">
    <property type="entry name" value="Peptidase_aspartic_dom_sf"/>
</dbReference>
<feature type="domain" description="Peptidase A2" evidence="2">
    <location>
        <begin position="29"/>
        <end position="66"/>
    </location>
</feature>
<dbReference type="AlphaFoldDB" id="A0A9Q3EFX1"/>
<accession>A0A9Q3EFX1</accession>
<organism evidence="3 4">
    <name type="scientific">Austropuccinia psidii MF-1</name>
    <dbReference type="NCBI Taxonomy" id="1389203"/>
    <lineage>
        <taxon>Eukaryota</taxon>
        <taxon>Fungi</taxon>
        <taxon>Dikarya</taxon>
        <taxon>Basidiomycota</taxon>
        <taxon>Pucciniomycotina</taxon>
        <taxon>Pucciniomycetes</taxon>
        <taxon>Pucciniales</taxon>
        <taxon>Sphaerophragmiaceae</taxon>
        <taxon>Austropuccinia</taxon>
    </lineage>
</organism>
<gene>
    <name evidence="3" type="ORF">O181_061356</name>
</gene>
<dbReference type="EMBL" id="AVOT02028976">
    <property type="protein sequence ID" value="MBW0521641.1"/>
    <property type="molecule type" value="Genomic_DNA"/>
</dbReference>
<evidence type="ECO:0000313" key="3">
    <source>
        <dbReference type="EMBL" id="MBW0521641.1"/>
    </source>
</evidence>
<evidence type="ECO:0000313" key="4">
    <source>
        <dbReference type="Proteomes" id="UP000765509"/>
    </source>
</evidence>
<dbReference type="Gene3D" id="2.40.70.10">
    <property type="entry name" value="Acid Proteases"/>
    <property type="match status" value="1"/>
</dbReference>
<name>A0A9Q3EFX1_9BASI</name>
<evidence type="ECO:0000256" key="1">
    <source>
        <dbReference type="ARBA" id="ARBA00022801"/>
    </source>
</evidence>
<dbReference type="Proteomes" id="UP000765509">
    <property type="component" value="Unassembled WGS sequence"/>
</dbReference>
<sequence>MKDFEKPRLHYAFPLGFMQVFAGKEECPVMELADTGSELNLITEDAEMKASLPKRKLKINLRGVGGHTRSLIGLDEFTQVLLPSGEVKVINFFISKGAVHIVLGRPFLENNNIRLDSSQKQQEISSYQESDGRRFCMRIFKPHNLGWQTGPPRGMKLCLMEIIKYFF</sequence>
<keyword evidence="4" id="KW-1185">Reference proteome</keyword>
<dbReference type="PROSITE" id="PS50175">
    <property type="entry name" value="ASP_PROT_RETROV"/>
    <property type="match status" value="1"/>
</dbReference>
<dbReference type="OrthoDB" id="5535068at2759"/>
<dbReference type="GO" id="GO:0004190">
    <property type="term" value="F:aspartic-type endopeptidase activity"/>
    <property type="evidence" value="ECO:0007669"/>
    <property type="project" value="InterPro"/>
</dbReference>
<proteinExistence type="predicted"/>
<dbReference type="SUPFAM" id="SSF50630">
    <property type="entry name" value="Acid proteases"/>
    <property type="match status" value="1"/>
</dbReference>
<reference evidence="3" key="1">
    <citation type="submission" date="2021-03" db="EMBL/GenBank/DDBJ databases">
        <title>Draft genome sequence of rust myrtle Austropuccinia psidii MF-1, a brazilian biotype.</title>
        <authorList>
            <person name="Quecine M.C."/>
            <person name="Pachon D.M.R."/>
            <person name="Bonatelli M.L."/>
            <person name="Correr F.H."/>
            <person name="Franceschini L.M."/>
            <person name="Leite T.F."/>
            <person name="Margarido G.R.A."/>
            <person name="Almeida C.A."/>
            <person name="Ferrarezi J.A."/>
            <person name="Labate C.A."/>
        </authorList>
    </citation>
    <scope>NUCLEOTIDE SEQUENCE</scope>
    <source>
        <strain evidence="3">MF-1</strain>
    </source>
</reference>